<feature type="domain" description="N-end aminoacyl transferase N-terminal" evidence="5">
    <location>
        <begin position="20"/>
        <end position="88"/>
    </location>
</feature>
<dbReference type="InterPro" id="IPR007472">
    <property type="entry name" value="N-end_Aminoacyl_Trfase_C"/>
</dbReference>
<dbReference type="GO" id="GO:0005737">
    <property type="term" value="C:cytoplasm"/>
    <property type="evidence" value="ECO:0007669"/>
    <property type="project" value="UniProtKB-SubCell"/>
</dbReference>
<evidence type="ECO:0000259" key="6">
    <source>
        <dbReference type="Pfam" id="PF04377"/>
    </source>
</evidence>
<comment type="function">
    <text evidence="4">Functions in the N-end rule pathway of protein degradation where it conjugates Leu from its aminoacyl-tRNA to the N-termini of proteins containing an N-terminal aspartate or glutamate.</text>
</comment>
<dbReference type="NCBIfam" id="NF002345">
    <property type="entry name" value="PRK01305.2-2"/>
    <property type="match status" value="1"/>
</dbReference>
<dbReference type="InterPro" id="IPR030700">
    <property type="entry name" value="N-end_Aminoacyl_Trfase"/>
</dbReference>
<dbReference type="GO" id="GO:0071596">
    <property type="term" value="P:ubiquitin-dependent protein catabolic process via the N-end rule pathway"/>
    <property type="evidence" value="ECO:0007669"/>
    <property type="project" value="InterPro"/>
</dbReference>
<dbReference type="NCBIfam" id="NF002342">
    <property type="entry name" value="PRK01305.1-3"/>
    <property type="match status" value="1"/>
</dbReference>
<name>A0A2G6PE73_9GAMM</name>
<comment type="catalytic activity">
    <reaction evidence="4">
        <text>N-terminal L-glutamyl-[protein] + L-leucyl-tRNA(Leu) = N-terminal L-leucyl-L-glutamyl-[protein] + tRNA(Leu) + H(+)</text>
        <dbReference type="Rhea" id="RHEA:50412"/>
        <dbReference type="Rhea" id="RHEA-COMP:9613"/>
        <dbReference type="Rhea" id="RHEA-COMP:9622"/>
        <dbReference type="Rhea" id="RHEA-COMP:12664"/>
        <dbReference type="Rhea" id="RHEA-COMP:12668"/>
        <dbReference type="ChEBI" id="CHEBI:15378"/>
        <dbReference type="ChEBI" id="CHEBI:64721"/>
        <dbReference type="ChEBI" id="CHEBI:78442"/>
        <dbReference type="ChEBI" id="CHEBI:78494"/>
        <dbReference type="ChEBI" id="CHEBI:133041"/>
        <dbReference type="EC" id="2.3.2.29"/>
    </reaction>
</comment>
<comment type="caution">
    <text evidence="7">The sequence shown here is derived from an EMBL/GenBank/DDBJ whole genome shotgun (WGS) entry which is preliminary data.</text>
</comment>
<evidence type="ECO:0000313" key="8">
    <source>
        <dbReference type="Proteomes" id="UP000229278"/>
    </source>
</evidence>
<keyword evidence="2 4" id="KW-0808">Transferase</keyword>
<dbReference type="EMBL" id="PDTV01000011">
    <property type="protein sequence ID" value="PIE82844.1"/>
    <property type="molecule type" value="Genomic_DNA"/>
</dbReference>
<dbReference type="Pfam" id="PF04376">
    <property type="entry name" value="ATE_N"/>
    <property type="match status" value="1"/>
</dbReference>
<organism evidence="7 8">
    <name type="scientific">Candidatus Contendibacter odensensis</name>
    <dbReference type="NCBI Taxonomy" id="1400860"/>
    <lineage>
        <taxon>Bacteria</taxon>
        <taxon>Pseudomonadati</taxon>
        <taxon>Pseudomonadota</taxon>
        <taxon>Gammaproteobacteria</taxon>
        <taxon>Candidatus Competibacteraceae</taxon>
        <taxon>Candidatus Contendibacter</taxon>
    </lineage>
</organism>
<feature type="domain" description="N-end rule aminoacyl transferase C-terminal" evidence="6">
    <location>
        <begin position="108"/>
        <end position="229"/>
    </location>
</feature>
<evidence type="ECO:0000256" key="1">
    <source>
        <dbReference type="ARBA" id="ARBA00022490"/>
    </source>
</evidence>
<protein>
    <recommendedName>
        <fullName evidence="4">Aspartate/glutamate leucyltransferase</fullName>
        <ecNumber evidence="4">2.3.2.29</ecNumber>
    </recommendedName>
</protein>
<comment type="catalytic activity">
    <reaction evidence="4">
        <text>N-terminal L-aspartyl-[protein] + L-leucyl-tRNA(Leu) = N-terminal L-leucyl-L-aspartyl-[protein] + tRNA(Leu) + H(+)</text>
        <dbReference type="Rhea" id="RHEA:50420"/>
        <dbReference type="Rhea" id="RHEA-COMP:9613"/>
        <dbReference type="Rhea" id="RHEA-COMP:9622"/>
        <dbReference type="Rhea" id="RHEA-COMP:12669"/>
        <dbReference type="Rhea" id="RHEA-COMP:12674"/>
        <dbReference type="ChEBI" id="CHEBI:15378"/>
        <dbReference type="ChEBI" id="CHEBI:64720"/>
        <dbReference type="ChEBI" id="CHEBI:78442"/>
        <dbReference type="ChEBI" id="CHEBI:78494"/>
        <dbReference type="ChEBI" id="CHEBI:133042"/>
        <dbReference type="EC" id="2.3.2.29"/>
    </reaction>
</comment>
<evidence type="ECO:0000256" key="4">
    <source>
        <dbReference type="HAMAP-Rule" id="MF_00689"/>
    </source>
</evidence>
<dbReference type="SUPFAM" id="SSF55729">
    <property type="entry name" value="Acyl-CoA N-acyltransferases (Nat)"/>
    <property type="match status" value="1"/>
</dbReference>
<dbReference type="EC" id="2.3.2.29" evidence="4"/>
<evidence type="ECO:0000259" key="5">
    <source>
        <dbReference type="Pfam" id="PF04376"/>
    </source>
</evidence>
<dbReference type="GO" id="GO:0004057">
    <property type="term" value="F:arginyl-tRNA--protein transferase activity"/>
    <property type="evidence" value="ECO:0007669"/>
    <property type="project" value="InterPro"/>
</dbReference>
<evidence type="ECO:0000256" key="3">
    <source>
        <dbReference type="ARBA" id="ARBA00023315"/>
    </source>
</evidence>
<gene>
    <name evidence="4" type="primary">bpt</name>
    <name evidence="7" type="ORF">CSA09_04655</name>
</gene>
<evidence type="ECO:0000313" key="7">
    <source>
        <dbReference type="EMBL" id="PIE82844.1"/>
    </source>
</evidence>
<dbReference type="HAMAP" id="MF_00689">
    <property type="entry name" value="Bpt"/>
    <property type="match status" value="1"/>
</dbReference>
<accession>A0A2G6PE73</accession>
<keyword evidence="1 4" id="KW-0963">Cytoplasm</keyword>
<comment type="subcellular location">
    <subcellularLocation>
        <location evidence="4">Cytoplasm</location>
    </subcellularLocation>
</comment>
<dbReference type="NCBIfam" id="NF002346">
    <property type="entry name" value="PRK01305.2-3"/>
    <property type="match status" value="1"/>
</dbReference>
<dbReference type="Pfam" id="PF04377">
    <property type="entry name" value="ATE_C"/>
    <property type="match status" value="1"/>
</dbReference>
<dbReference type="PANTHER" id="PTHR21367:SF1">
    <property type="entry name" value="ARGINYL-TRNA--PROTEIN TRANSFERASE 1"/>
    <property type="match status" value="1"/>
</dbReference>
<keyword evidence="3 4" id="KW-0012">Acyltransferase</keyword>
<dbReference type="Proteomes" id="UP000229278">
    <property type="component" value="Unassembled WGS sequence"/>
</dbReference>
<dbReference type="InterPro" id="IPR007471">
    <property type="entry name" value="N-end_Aminoacyl_Trfase_N"/>
</dbReference>
<dbReference type="PANTHER" id="PTHR21367">
    <property type="entry name" value="ARGININE-TRNA-PROTEIN TRANSFERASE 1"/>
    <property type="match status" value="1"/>
</dbReference>
<dbReference type="InterPro" id="IPR017138">
    <property type="entry name" value="Asp_Glu_LeuTrfase"/>
</dbReference>
<proteinExistence type="inferred from homology"/>
<dbReference type="InterPro" id="IPR016181">
    <property type="entry name" value="Acyl_CoA_acyltransferase"/>
</dbReference>
<comment type="similarity">
    <text evidence="4">Belongs to the R-transferase family. Bpt subfamily.</text>
</comment>
<reference evidence="7 8" key="1">
    <citation type="submission" date="2017-10" db="EMBL/GenBank/DDBJ databases">
        <title>Novel microbial diversity and functional potential in the marine mammal oral microbiome.</title>
        <authorList>
            <person name="Dudek N.K."/>
            <person name="Sun C.L."/>
            <person name="Burstein D."/>
            <person name="Kantor R.S."/>
            <person name="Aliaga Goltsman D.S."/>
            <person name="Bik E.M."/>
            <person name="Thomas B.C."/>
            <person name="Banfield J.F."/>
            <person name="Relman D.A."/>
        </authorList>
    </citation>
    <scope>NUCLEOTIDE SEQUENCE [LARGE SCALE GENOMIC DNA]</scope>
    <source>
        <strain evidence="7">DOLJORAL78_50_517</strain>
    </source>
</reference>
<evidence type="ECO:0000256" key="2">
    <source>
        <dbReference type="ARBA" id="ARBA00022679"/>
    </source>
</evidence>
<dbReference type="GO" id="GO:0008914">
    <property type="term" value="F:leucyl-tRNA--protein transferase activity"/>
    <property type="evidence" value="ECO:0007669"/>
    <property type="project" value="UniProtKB-UniRule"/>
</dbReference>
<dbReference type="PIRSF" id="PIRSF037208">
    <property type="entry name" value="ATE_pro_prd"/>
    <property type="match status" value="1"/>
</dbReference>
<dbReference type="NCBIfam" id="NF002341">
    <property type="entry name" value="PRK01305.1-1"/>
    <property type="match status" value="1"/>
</dbReference>
<sequence length="248" mass="29018">MSEFIDSLYNLRMFLTTDYACNYLSDRQARNLVADPDVANNVLYTQLAHLGFRRSGNHIYRPHCRGCKACRSLRIPVEHFRPNRSQRRVLMRNQDLQVAVMDATFQDEHFDLFAHYVAKRHAKAGMDPAEPEDYWSFVNSLWCSTKLYEVRCGQRLLAIAVTDYLDDGLSAVYTFFDPQEHVRGLGTFAILQQIAEAKRKGLQWVYLGYWIENCDKMVYKKRFNPHEIYIAEGWRWIAMDAVARNKTG</sequence>
<dbReference type="AlphaFoldDB" id="A0A2G6PE73"/>